<keyword evidence="9" id="KW-1185">Reference proteome</keyword>
<keyword evidence="5" id="KW-0325">Glycoprotein</keyword>
<accession>A0A9P0PZN7</accession>
<sequence>MKFKSSVIYFLMSFSMGYCITLPPELQEYVDDLHKICVGKTGISESDHSAYDIQKNPHDPKLMCYMKCLMLEAKWMGADGTIQYDFIIDTAHPQIKDLLVAAISKCRVIDAGADLCEKASNFNMCMYKADPVHVKLIVR</sequence>
<dbReference type="PANTHER" id="PTHR11857:SF43">
    <property type="entry name" value="GEO07291P1-RELATED"/>
    <property type="match status" value="1"/>
</dbReference>
<dbReference type="Pfam" id="PF01395">
    <property type="entry name" value="PBP_GOBP"/>
    <property type="match status" value="1"/>
</dbReference>
<reference evidence="8" key="1">
    <citation type="submission" date="2022-03" db="EMBL/GenBank/DDBJ databases">
        <authorList>
            <person name="Sayadi A."/>
        </authorList>
    </citation>
    <scope>NUCLEOTIDE SEQUENCE</scope>
</reference>
<dbReference type="GO" id="GO:0005549">
    <property type="term" value="F:odorant binding"/>
    <property type="evidence" value="ECO:0007669"/>
    <property type="project" value="InterPro"/>
</dbReference>
<feature type="signal peptide" evidence="7">
    <location>
        <begin position="1"/>
        <end position="19"/>
    </location>
</feature>
<dbReference type="InterPro" id="IPR006170">
    <property type="entry name" value="PBP/GOBP"/>
</dbReference>
<evidence type="ECO:0000256" key="6">
    <source>
        <dbReference type="ARBA" id="ARBA00056866"/>
    </source>
</evidence>
<comment type="function">
    <text evidence="6">May be a carrier protein for lipids.</text>
</comment>
<dbReference type="SMART" id="SM00708">
    <property type="entry name" value="PhBP"/>
    <property type="match status" value="1"/>
</dbReference>
<dbReference type="FunFam" id="1.10.238.20:FF:000001">
    <property type="entry name" value="General odorant-binding protein lush"/>
    <property type="match status" value="1"/>
</dbReference>
<evidence type="ECO:0000256" key="5">
    <source>
        <dbReference type="ARBA" id="ARBA00023180"/>
    </source>
</evidence>
<dbReference type="InterPro" id="IPR036728">
    <property type="entry name" value="PBP_GOBP_sf"/>
</dbReference>
<dbReference type="CDD" id="cd23992">
    <property type="entry name" value="PBP_GOBP"/>
    <property type="match status" value="1"/>
</dbReference>
<dbReference type="EMBL" id="CAKOFQ010007388">
    <property type="protein sequence ID" value="CAH2000065.1"/>
    <property type="molecule type" value="Genomic_DNA"/>
</dbReference>
<dbReference type="Gene3D" id="1.10.238.20">
    <property type="entry name" value="Pheromone/general odorant binding protein domain"/>
    <property type="match status" value="1"/>
</dbReference>
<dbReference type="Proteomes" id="UP001152888">
    <property type="component" value="Unassembled WGS sequence"/>
</dbReference>
<evidence type="ECO:0000256" key="1">
    <source>
        <dbReference type="ARBA" id="ARBA00004613"/>
    </source>
</evidence>
<organism evidence="8 9">
    <name type="scientific">Acanthoscelides obtectus</name>
    <name type="common">Bean weevil</name>
    <name type="synonym">Bruchus obtectus</name>
    <dbReference type="NCBI Taxonomy" id="200917"/>
    <lineage>
        <taxon>Eukaryota</taxon>
        <taxon>Metazoa</taxon>
        <taxon>Ecdysozoa</taxon>
        <taxon>Arthropoda</taxon>
        <taxon>Hexapoda</taxon>
        <taxon>Insecta</taxon>
        <taxon>Pterygota</taxon>
        <taxon>Neoptera</taxon>
        <taxon>Endopterygota</taxon>
        <taxon>Coleoptera</taxon>
        <taxon>Polyphaga</taxon>
        <taxon>Cucujiformia</taxon>
        <taxon>Chrysomeloidea</taxon>
        <taxon>Chrysomelidae</taxon>
        <taxon>Bruchinae</taxon>
        <taxon>Bruchini</taxon>
        <taxon>Acanthoscelides</taxon>
    </lineage>
</organism>
<protein>
    <submittedName>
        <fullName evidence="8">Uncharacterized protein</fullName>
    </submittedName>
</protein>
<dbReference type="SUPFAM" id="SSF47565">
    <property type="entry name" value="Insect pheromone/odorant-binding proteins"/>
    <property type="match status" value="1"/>
</dbReference>
<evidence type="ECO:0000256" key="2">
    <source>
        <dbReference type="ARBA" id="ARBA00008098"/>
    </source>
</evidence>
<dbReference type="GO" id="GO:0007608">
    <property type="term" value="P:sensory perception of smell"/>
    <property type="evidence" value="ECO:0007669"/>
    <property type="project" value="TreeGrafter"/>
</dbReference>
<dbReference type="AlphaFoldDB" id="A0A9P0PZN7"/>
<evidence type="ECO:0000256" key="7">
    <source>
        <dbReference type="SAM" id="SignalP"/>
    </source>
</evidence>
<proteinExistence type="inferred from homology"/>
<evidence type="ECO:0000313" key="8">
    <source>
        <dbReference type="EMBL" id="CAH2000065.1"/>
    </source>
</evidence>
<dbReference type="GO" id="GO:0005615">
    <property type="term" value="C:extracellular space"/>
    <property type="evidence" value="ECO:0007669"/>
    <property type="project" value="TreeGrafter"/>
</dbReference>
<comment type="caution">
    <text evidence="8">The sequence shown here is derived from an EMBL/GenBank/DDBJ whole genome shotgun (WGS) entry which is preliminary data.</text>
</comment>
<name>A0A9P0PZN7_ACAOB</name>
<comment type="subcellular location">
    <subcellularLocation>
        <location evidence="1">Secreted</location>
    </subcellularLocation>
</comment>
<dbReference type="OrthoDB" id="7881430at2759"/>
<keyword evidence="3" id="KW-0964">Secreted</keyword>
<evidence type="ECO:0000256" key="4">
    <source>
        <dbReference type="ARBA" id="ARBA00022729"/>
    </source>
</evidence>
<evidence type="ECO:0000256" key="3">
    <source>
        <dbReference type="ARBA" id="ARBA00022525"/>
    </source>
</evidence>
<dbReference type="PANTHER" id="PTHR11857">
    <property type="entry name" value="ODORANT BINDING PROTEIN-RELATED"/>
    <property type="match status" value="1"/>
</dbReference>
<keyword evidence="4 7" id="KW-0732">Signal</keyword>
<evidence type="ECO:0000313" key="9">
    <source>
        <dbReference type="Proteomes" id="UP001152888"/>
    </source>
</evidence>
<gene>
    <name evidence="8" type="ORF">ACAOBT_LOCUS25330</name>
</gene>
<feature type="chain" id="PRO_5040262080" evidence="7">
    <location>
        <begin position="20"/>
        <end position="139"/>
    </location>
</feature>
<comment type="similarity">
    <text evidence="2">Belongs to the PBP/GOBP family.</text>
</comment>